<name>A0A4Y5TX15_9CAUD</name>
<organism evidence="1 2">
    <name type="scientific">Aeromonas phage 2_D05</name>
    <dbReference type="NCBI Taxonomy" id="2588098"/>
    <lineage>
        <taxon>Viruses</taxon>
        <taxon>Duplodnaviria</taxon>
        <taxon>Heunggongvirae</taxon>
        <taxon>Uroviricota</taxon>
        <taxon>Caudoviricetes</taxon>
        <taxon>Kunmingvirus</taxon>
        <taxon>Kunmingvirus kv2D05</taxon>
    </lineage>
</organism>
<accession>A0A4Y5TX15</accession>
<dbReference type="Proteomes" id="UP000318122">
    <property type="component" value="Segment"/>
</dbReference>
<gene>
    <name evidence="1" type="ORF">2D05_067</name>
</gene>
<protein>
    <recommendedName>
        <fullName evidence="3">Tail sheath protein</fullName>
    </recommendedName>
</protein>
<sequence length="510" mass="53950">MPIPVSQIVTVNPAVVGTGGNPLSLNAVFLDDGLTTPVSSLLSFPDLDSVGEYYGFNSAQYSLAGFYFNGPDNSFKKPGTLFFGGYAAAARAAWLRGQVLALTLEQVKAITGTLTVTVDGTDFTDASVDLSTATSFTNAAVLLTTGLALTGSAAVTWDATASRFVVTSGTTGAASTITQATGTAAEPLGLSAGILSQGVDADTPTTAMARIKDQSYNWANFTTVFECDLAEHEGFAQWVNTQNKGYTYIAWDNDAGYKTTNNAAVFGSIVDALNYDGTLVIYGDAEHAAAACGWAGSIDWQAVNGRSTMAFRQFSGLGPSISSLADATAVLSNNASYYGAYVDRGEGNEYSIMYDGQMNGSSFEWADSFMAQLYLNAQLRLAIFNGLLSVNSAPYNALGDTLLRSWCQDPIAEALNNGSIRTGVLLSNSQKATIAQQAGLDISSDLQSKGYYLQILPATAQVRGQRKSPPSSCGTWTAAAFSKSPWRLSPYFKERRPWLVLLPARTAFSS</sequence>
<dbReference type="InterPro" id="IPR021808">
    <property type="entry name" value="DUF3383"/>
</dbReference>
<proteinExistence type="predicted"/>
<evidence type="ECO:0000313" key="2">
    <source>
        <dbReference type="Proteomes" id="UP000318122"/>
    </source>
</evidence>
<evidence type="ECO:0000313" key="1">
    <source>
        <dbReference type="EMBL" id="QDB73898.1"/>
    </source>
</evidence>
<keyword evidence="2" id="KW-1185">Reference proteome</keyword>
<dbReference type="Pfam" id="PF11863">
    <property type="entry name" value="DUF3383"/>
    <property type="match status" value="1"/>
</dbReference>
<dbReference type="EMBL" id="MK804891">
    <property type="protein sequence ID" value="QDB73898.1"/>
    <property type="molecule type" value="Genomic_DNA"/>
</dbReference>
<reference evidence="1 2" key="1">
    <citation type="submission" date="2019-04" db="EMBL/GenBank/DDBJ databases">
        <title>Nine Novel Phages from a Plateau Lake in Southwest China Provide Insights into Aeromonas Phage Diversity.</title>
        <authorList>
            <person name="Xiao W."/>
        </authorList>
    </citation>
    <scope>NUCLEOTIDE SEQUENCE [LARGE SCALE GENOMIC DNA]</scope>
</reference>
<evidence type="ECO:0008006" key="3">
    <source>
        <dbReference type="Google" id="ProtNLM"/>
    </source>
</evidence>